<sequence>MTSTPSQPCYPVQLTGALDPNLSRWLWLVKMFLAIPHYIVLAVLWVAFIVTTIIAGFAIVFTGRYPRSLFDFNVGVLRWNWRVGFYVYAALGTDRYPPFTLAKTDYPADIDITYPEHPSRGLALVKWLLAVPHLLIIGLIVADILPYPWITASDPPPGLQPTSGYSVLNLLVVLAGFFLLITRTYPRALFDLLLGINRWLYRVLTYIALMHDQYPPFRLDQGPNETVDPAHPLVPAYAR</sequence>
<dbReference type="Pfam" id="PF14333">
    <property type="entry name" value="DUF4389"/>
    <property type="match status" value="2"/>
</dbReference>
<feature type="transmembrane region" description="Helical" evidence="1">
    <location>
        <begin position="35"/>
        <end position="61"/>
    </location>
</feature>
<dbReference type="RefSeq" id="WP_344808656.1">
    <property type="nucleotide sequence ID" value="NZ_BAABAB010000043.1"/>
</dbReference>
<name>A0ABP7ANZ9_9ACTN</name>
<comment type="caution">
    <text evidence="2">The sequence shown here is derived from an EMBL/GenBank/DDBJ whole genome shotgun (WGS) entry which is preliminary data.</text>
</comment>
<evidence type="ECO:0000313" key="3">
    <source>
        <dbReference type="Proteomes" id="UP001501490"/>
    </source>
</evidence>
<gene>
    <name evidence="2" type="ORF">GCM10022236_44100</name>
</gene>
<evidence type="ECO:0000256" key="1">
    <source>
        <dbReference type="SAM" id="Phobius"/>
    </source>
</evidence>
<accession>A0ABP7ANZ9</accession>
<protein>
    <submittedName>
        <fullName evidence="2">DUF4389 domain-containing protein</fullName>
    </submittedName>
</protein>
<dbReference type="InterPro" id="IPR025498">
    <property type="entry name" value="DUF4389"/>
</dbReference>
<keyword evidence="1" id="KW-0812">Transmembrane</keyword>
<proteinExistence type="predicted"/>
<organism evidence="2 3">
    <name type="scientific">Microlunatus ginsengisoli</name>
    <dbReference type="NCBI Taxonomy" id="363863"/>
    <lineage>
        <taxon>Bacteria</taxon>
        <taxon>Bacillati</taxon>
        <taxon>Actinomycetota</taxon>
        <taxon>Actinomycetes</taxon>
        <taxon>Propionibacteriales</taxon>
        <taxon>Propionibacteriaceae</taxon>
        <taxon>Microlunatus</taxon>
    </lineage>
</organism>
<feature type="transmembrane region" description="Helical" evidence="1">
    <location>
        <begin position="162"/>
        <end position="181"/>
    </location>
</feature>
<dbReference type="EMBL" id="BAABAB010000043">
    <property type="protein sequence ID" value="GAA3636736.1"/>
    <property type="molecule type" value="Genomic_DNA"/>
</dbReference>
<feature type="transmembrane region" description="Helical" evidence="1">
    <location>
        <begin position="127"/>
        <end position="150"/>
    </location>
</feature>
<dbReference type="Proteomes" id="UP001501490">
    <property type="component" value="Unassembled WGS sequence"/>
</dbReference>
<evidence type="ECO:0000313" key="2">
    <source>
        <dbReference type="EMBL" id="GAA3636736.1"/>
    </source>
</evidence>
<keyword evidence="1" id="KW-1133">Transmembrane helix</keyword>
<keyword evidence="1" id="KW-0472">Membrane</keyword>
<reference evidence="3" key="1">
    <citation type="journal article" date="2019" name="Int. J. Syst. Evol. Microbiol.">
        <title>The Global Catalogue of Microorganisms (GCM) 10K type strain sequencing project: providing services to taxonomists for standard genome sequencing and annotation.</title>
        <authorList>
            <consortium name="The Broad Institute Genomics Platform"/>
            <consortium name="The Broad Institute Genome Sequencing Center for Infectious Disease"/>
            <person name="Wu L."/>
            <person name="Ma J."/>
        </authorList>
    </citation>
    <scope>NUCLEOTIDE SEQUENCE [LARGE SCALE GENOMIC DNA]</scope>
    <source>
        <strain evidence="3">JCM 16929</strain>
    </source>
</reference>
<keyword evidence="3" id="KW-1185">Reference proteome</keyword>